<feature type="chain" id="PRO_5035716965" evidence="6">
    <location>
        <begin position="30"/>
        <end position="244"/>
    </location>
</feature>
<organism evidence="7 8">
    <name type="scientific">Candidula unifasciata</name>
    <dbReference type="NCBI Taxonomy" id="100452"/>
    <lineage>
        <taxon>Eukaryota</taxon>
        <taxon>Metazoa</taxon>
        <taxon>Spiralia</taxon>
        <taxon>Lophotrochozoa</taxon>
        <taxon>Mollusca</taxon>
        <taxon>Gastropoda</taxon>
        <taxon>Heterobranchia</taxon>
        <taxon>Euthyneura</taxon>
        <taxon>Panpulmonata</taxon>
        <taxon>Eupulmonata</taxon>
        <taxon>Stylommatophora</taxon>
        <taxon>Helicina</taxon>
        <taxon>Helicoidea</taxon>
        <taxon>Geomitridae</taxon>
        <taxon>Candidula</taxon>
    </lineage>
</organism>
<evidence type="ECO:0000256" key="4">
    <source>
        <dbReference type="PROSITE-ProRule" id="PRU00124"/>
    </source>
</evidence>
<feature type="transmembrane region" description="Helical" evidence="5">
    <location>
        <begin position="225"/>
        <end position="243"/>
    </location>
</feature>
<feature type="disulfide bond" evidence="4">
    <location>
        <begin position="181"/>
        <end position="196"/>
    </location>
</feature>
<dbReference type="OrthoDB" id="6051778at2759"/>
<dbReference type="Gene3D" id="2.20.100.10">
    <property type="entry name" value="Thrombospondin type-1 (TSP1) repeat"/>
    <property type="match status" value="2"/>
</dbReference>
<name>A0A8S3YC51_9EUPU</name>
<dbReference type="SUPFAM" id="SSF82895">
    <property type="entry name" value="TSP-1 type 1 repeat"/>
    <property type="match status" value="2"/>
</dbReference>
<keyword evidence="5" id="KW-0812">Transmembrane</keyword>
<keyword evidence="8" id="KW-1185">Reference proteome</keyword>
<evidence type="ECO:0000256" key="1">
    <source>
        <dbReference type="ARBA" id="ARBA00022536"/>
    </source>
</evidence>
<dbReference type="InterPro" id="IPR052065">
    <property type="entry name" value="Compl_asym_regulator"/>
</dbReference>
<dbReference type="SMART" id="SM00192">
    <property type="entry name" value="LDLa"/>
    <property type="match status" value="1"/>
</dbReference>
<dbReference type="InterPro" id="IPR036055">
    <property type="entry name" value="LDL_receptor-like_sf"/>
</dbReference>
<keyword evidence="6" id="KW-0732">Signal</keyword>
<dbReference type="Gene3D" id="4.10.400.10">
    <property type="entry name" value="Low-density Lipoprotein Receptor"/>
    <property type="match status" value="1"/>
</dbReference>
<evidence type="ECO:0000256" key="2">
    <source>
        <dbReference type="ARBA" id="ARBA00022737"/>
    </source>
</evidence>
<dbReference type="FunFam" id="2.20.100.10:FF:000001">
    <property type="entry name" value="semaphorin-5A isoform X1"/>
    <property type="match status" value="1"/>
</dbReference>
<evidence type="ECO:0000256" key="6">
    <source>
        <dbReference type="SAM" id="SignalP"/>
    </source>
</evidence>
<evidence type="ECO:0000256" key="5">
    <source>
        <dbReference type="SAM" id="Phobius"/>
    </source>
</evidence>
<dbReference type="PANTHER" id="PTHR22906:SF50">
    <property type="entry name" value="MAM AND LDL-RECEPTOR CLASS A DOMAIN-CONTAINING PROTEIN 2-LIKE"/>
    <property type="match status" value="1"/>
</dbReference>
<dbReference type="SMART" id="SM00209">
    <property type="entry name" value="TSP1"/>
    <property type="match status" value="2"/>
</dbReference>
<keyword evidence="1" id="KW-0245">EGF-like domain</keyword>
<dbReference type="InterPro" id="IPR036383">
    <property type="entry name" value="TSP1_rpt_sf"/>
</dbReference>
<gene>
    <name evidence="7" type="ORF">CUNI_LOCUS427</name>
</gene>
<keyword evidence="3 4" id="KW-1015">Disulfide bond</keyword>
<dbReference type="InterPro" id="IPR000884">
    <property type="entry name" value="TSP1_rpt"/>
</dbReference>
<evidence type="ECO:0000313" key="8">
    <source>
        <dbReference type="Proteomes" id="UP000678393"/>
    </source>
</evidence>
<dbReference type="Pfam" id="PF00090">
    <property type="entry name" value="TSP_1"/>
    <property type="match status" value="2"/>
</dbReference>
<keyword evidence="5" id="KW-1133">Transmembrane helix</keyword>
<evidence type="ECO:0000313" key="7">
    <source>
        <dbReference type="EMBL" id="CAG5114869.1"/>
    </source>
</evidence>
<feature type="signal peptide" evidence="6">
    <location>
        <begin position="1"/>
        <end position="29"/>
    </location>
</feature>
<dbReference type="InterPro" id="IPR023415">
    <property type="entry name" value="LDLR_class-A_CS"/>
</dbReference>
<dbReference type="EMBL" id="CAJHNH020000047">
    <property type="protein sequence ID" value="CAG5114869.1"/>
    <property type="molecule type" value="Genomic_DNA"/>
</dbReference>
<keyword evidence="2" id="KW-0677">Repeat</keyword>
<dbReference type="PROSITE" id="PS01209">
    <property type="entry name" value="LDLRA_1"/>
    <property type="match status" value="1"/>
</dbReference>
<dbReference type="AlphaFoldDB" id="A0A8S3YC51"/>
<dbReference type="Proteomes" id="UP000678393">
    <property type="component" value="Unassembled WGS sequence"/>
</dbReference>
<dbReference type="InterPro" id="IPR002172">
    <property type="entry name" value="LDrepeatLR_classA_rpt"/>
</dbReference>
<keyword evidence="5" id="KW-0472">Membrane</keyword>
<dbReference type="SUPFAM" id="SSF57424">
    <property type="entry name" value="LDL receptor-like module"/>
    <property type="match status" value="1"/>
</dbReference>
<reference evidence="7" key="1">
    <citation type="submission" date="2021-04" db="EMBL/GenBank/DDBJ databases">
        <authorList>
            <consortium name="Molecular Ecology Group"/>
        </authorList>
    </citation>
    <scope>NUCLEOTIDE SEQUENCE</scope>
</reference>
<dbReference type="PANTHER" id="PTHR22906">
    <property type="entry name" value="PROPERDIN"/>
    <property type="match status" value="1"/>
</dbReference>
<comment type="caution">
    <text evidence="7">The sequence shown here is derived from an EMBL/GenBank/DDBJ whole genome shotgun (WGS) entry which is preliminary data.</text>
</comment>
<dbReference type="CDD" id="cd00112">
    <property type="entry name" value="LDLa"/>
    <property type="match status" value="1"/>
</dbReference>
<proteinExistence type="predicted"/>
<dbReference type="Pfam" id="PF00057">
    <property type="entry name" value="Ldl_recept_a"/>
    <property type="match status" value="1"/>
</dbReference>
<dbReference type="PROSITE" id="PS50068">
    <property type="entry name" value="LDLRA_2"/>
    <property type="match status" value="1"/>
</dbReference>
<sequence>MLQMDAQCTCFVIVTLLILVFHSLSPVEASDDTKGHWGPWGPLSPCSVTCGSGIANMERVWIPGPDEQDAKSFKNPFTFTQVFSCTDETYPECPQNGTWSGWGAWSGCTKACGGGIRERHRECRGQMYGGRPCEGDKFGKEDCNREPCPPLPRGFDMSQCEEEANFTCSSQKMCIPISQKCDSTVQCHDGSDEDSCPSFSILWGNNIRYDLTRGRNGARSSYSSSVHHLFIYLVFAMSIMMMLH</sequence>
<evidence type="ECO:0000256" key="3">
    <source>
        <dbReference type="ARBA" id="ARBA00023157"/>
    </source>
</evidence>
<protein>
    <submittedName>
        <fullName evidence="7">Uncharacterized protein</fullName>
    </submittedName>
</protein>
<comment type="caution">
    <text evidence="4">Lacks conserved residue(s) required for the propagation of feature annotation.</text>
</comment>
<dbReference type="PROSITE" id="PS50092">
    <property type="entry name" value="TSP1"/>
    <property type="match status" value="2"/>
</dbReference>
<accession>A0A8S3YC51</accession>